<reference evidence="1 2" key="2">
    <citation type="submission" date="2013-02" db="EMBL/GenBank/DDBJ databases">
        <title>The Genome Sequence of Plasmodium falciparum Vietnam Oak-Knoll (FVO).</title>
        <authorList>
            <consortium name="The Broad Institute Genome Sequencing Platform"/>
            <consortium name="The Broad Institute Genome Sequencing Center for Infectious Disease"/>
            <person name="Neafsey D."/>
            <person name="Cheeseman I."/>
            <person name="Volkman S."/>
            <person name="Adams J."/>
            <person name="Walker B."/>
            <person name="Young S.K."/>
            <person name="Zeng Q."/>
            <person name="Gargeya S."/>
            <person name="Fitzgerald M."/>
            <person name="Haas B."/>
            <person name="Abouelleil A."/>
            <person name="Alvarado L."/>
            <person name="Arachchi H.M."/>
            <person name="Berlin A.M."/>
            <person name="Chapman S.B."/>
            <person name="Dewar J."/>
            <person name="Goldberg J."/>
            <person name="Griggs A."/>
            <person name="Gujja S."/>
            <person name="Hansen M."/>
            <person name="Howarth C."/>
            <person name="Imamovic A."/>
            <person name="Larimer J."/>
            <person name="McCowan C."/>
            <person name="Murphy C."/>
            <person name="Neiman D."/>
            <person name="Pearson M."/>
            <person name="Priest M."/>
            <person name="Roberts A."/>
            <person name="Saif S."/>
            <person name="Shea T."/>
            <person name="Sisk P."/>
            <person name="Sykes S."/>
            <person name="Wortman J."/>
            <person name="Nusbaum C."/>
            <person name="Birren B."/>
        </authorList>
    </citation>
    <scope>NUCLEOTIDE SEQUENCE [LARGE SCALE GENOMIC DNA]</scope>
    <source>
        <strain evidence="2">Vietnam Oak-Knoll (FVO)</strain>
    </source>
</reference>
<organism evidence="1 2">
    <name type="scientific">Plasmodium falciparum Vietnam Oak-Knoll</name>
    <name type="common">FVO</name>
    <dbReference type="NCBI Taxonomy" id="1036723"/>
    <lineage>
        <taxon>Eukaryota</taxon>
        <taxon>Sar</taxon>
        <taxon>Alveolata</taxon>
        <taxon>Apicomplexa</taxon>
        <taxon>Aconoidasida</taxon>
        <taxon>Haemosporida</taxon>
        <taxon>Plasmodiidae</taxon>
        <taxon>Plasmodium</taxon>
        <taxon>Plasmodium (Laverania)</taxon>
    </lineage>
</organism>
<evidence type="ECO:0000313" key="2">
    <source>
        <dbReference type="Proteomes" id="UP000030690"/>
    </source>
</evidence>
<name>A0A024VC85_PLAFA</name>
<proteinExistence type="predicted"/>
<accession>A0A024VC85</accession>
<gene>
    <name evidence="1" type="ORF">PFFVO_00393</name>
</gene>
<evidence type="ECO:0000313" key="1">
    <source>
        <dbReference type="EMBL" id="ETW20633.1"/>
    </source>
</evidence>
<reference evidence="1 2" key="1">
    <citation type="submission" date="2013-02" db="EMBL/GenBank/DDBJ databases">
        <title>The Genome Annotation of Plasmodium falciparum Vietnam Oak-Knoll (FVO).</title>
        <authorList>
            <consortium name="The Broad Institute Genome Sequencing Platform"/>
            <consortium name="The Broad Institute Genome Sequencing Center for Infectious Disease"/>
            <person name="Neafsey D."/>
            <person name="Hoffman S."/>
            <person name="Volkman S."/>
            <person name="Rosenthal P."/>
            <person name="Walker B."/>
            <person name="Young S.K."/>
            <person name="Zeng Q."/>
            <person name="Gargeya S."/>
            <person name="Fitzgerald M."/>
            <person name="Haas B."/>
            <person name="Abouelleil A."/>
            <person name="Allen A.W."/>
            <person name="Alvarado L."/>
            <person name="Arachchi H.M."/>
            <person name="Berlin A.M."/>
            <person name="Chapman S.B."/>
            <person name="Gainer-Dewar J."/>
            <person name="Goldberg J."/>
            <person name="Griggs A."/>
            <person name="Gujja S."/>
            <person name="Hansen M."/>
            <person name="Howarth C."/>
            <person name="Imamovic A."/>
            <person name="Ireland A."/>
            <person name="Larimer J."/>
            <person name="McCowan C."/>
            <person name="Murphy C."/>
            <person name="Pearson M."/>
            <person name="Poon T.W."/>
            <person name="Priest M."/>
            <person name="Roberts A."/>
            <person name="Saif S."/>
            <person name="Shea T."/>
            <person name="Sisk P."/>
            <person name="Sykes S."/>
            <person name="Wortman J."/>
            <person name="Nusbaum C."/>
            <person name="Birren B."/>
        </authorList>
    </citation>
    <scope>NUCLEOTIDE SEQUENCE [LARGE SCALE GENOMIC DNA]</scope>
    <source>
        <strain evidence="2">Vietnam Oak-Knoll (FVO)</strain>
    </source>
</reference>
<dbReference type="EMBL" id="KI925016">
    <property type="protein sequence ID" value="ETW20633.1"/>
    <property type="molecule type" value="Genomic_DNA"/>
</dbReference>
<sequence>MSPRSANLYFISVQIPKISLRRLFFMCFLSYFAANNRSPKNEWLALTPVSSMLYTFKFSKLEVHICLRRGGNKTSLWI</sequence>
<dbReference type="AlphaFoldDB" id="A0A024VC85"/>
<protein>
    <submittedName>
        <fullName evidence="1">Uncharacterized protein</fullName>
    </submittedName>
</protein>
<dbReference type="Proteomes" id="UP000030690">
    <property type="component" value="Unassembled WGS sequence"/>
</dbReference>